<dbReference type="InterPro" id="IPR009057">
    <property type="entry name" value="Homeodomain-like_sf"/>
</dbReference>
<feature type="domain" description="HTH CENPB-type" evidence="3">
    <location>
        <begin position="52"/>
        <end position="127"/>
    </location>
</feature>
<dbReference type="Pfam" id="PF03184">
    <property type="entry name" value="DDE_1"/>
    <property type="match status" value="1"/>
</dbReference>
<keyword evidence="1" id="KW-0238">DNA-binding</keyword>
<dbReference type="InterPro" id="IPR006600">
    <property type="entry name" value="HTH_CenpB_DNA-bd_dom"/>
</dbReference>
<feature type="compositionally biased region" description="Low complexity" evidence="2">
    <location>
        <begin position="403"/>
        <end position="417"/>
    </location>
</feature>
<comment type="caution">
    <text evidence="4">The sequence shown here is derived from an EMBL/GenBank/DDBJ whole genome shotgun (WGS) entry which is preliminary data.</text>
</comment>
<organism evidence="4 5">
    <name type="scientific">Plakobranchus ocellatus</name>
    <dbReference type="NCBI Taxonomy" id="259542"/>
    <lineage>
        <taxon>Eukaryota</taxon>
        <taxon>Metazoa</taxon>
        <taxon>Spiralia</taxon>
        <taxon>Lophotrochozoa</taxon>
        <taxon>Mollusca</taxon>
        <taxon>Gastropoda</taxon>
        <taxon>Heterobranchia</taxon>
        <taxon>Euthyneura</taxon>
        <taxon>Panpulmonata</taxon>
        <taxon>Sacoglossa</taxon>
        <taxon>Placobranchoidea</taxon>
        <taxon>Plakobranchidae</taxon>
        <taxon>Plakobranchus</taxon>
    </lineage>
</organism>
<accession>A0AAV4B896</accession>
<dbReference type="GO" id="GO:0003677">
    <property type="term" value="F:DNA binding"/>
    <property type="evidence" value="ECO:0007669"/>
    <property type="project" value="UniProtKB-KW"/>
</dbReference>
<dbReference type="PANTHER" id="PTHR19303">
    <property type="entry name" value="TRANSPOSON"/>
    <property type="match status" value="1"/>
</dbReference>
<dbReference type="EMBL" id="BLXT01005066">
    <property type="protein sequence ID" value="GFO19616.1"/>
    <property type="molecule type" value="Genomic_DNA"/>
</dbReference>
<dbReference type="InterPro" id="IPR036397">
    <property type="entry name" value="RNaseH_sf"/>
</dbReference>
<dbReference type="SUPFAM" id="SSF46689">
    <property type="entry name" value="Homeodomain-like"/>
    <property type="match status" value="1"/>
</dbReference>
<dbReference type="InterPro" id="IPR050863">
    <property type="entry name" value="CenT-Element_Derived"/>
</dbReference>
<dbReference type="GO" id="GO:0005634">
    <property type="term" value="C:nucleus"/>
    <property type="evidence" value="ECO:0007669"/>
    <property type="project" value="TreeGrafter"/>
</dbReference>
<dbReference type="Gene3D" id="1.10.10.60">
    <property type="entry name" value="Homeodomain-like"/>
    <property type="match status" value="1"/>
</dbReference>
<keyword evidence="5" id="KW-1185">Reference proteome</keyword>
<evidence type="ECO:0000259" key="3">
    <source>
        <dbReference type="PROSITE" id="PS51253"/>
    </source>
</evidence>
<proteinExistence type="predicted"/>
<dbReference type="PROSITE" id="PS51253">
    <property type="entry name" value="HTH_CENPB"/>
    <property type="match status" value="1"/>
</dbReference>
<dbReference type="PANTHER" id="PTHR19303:SF74">
    <property type="entry name" value="POGO TRANSPOSABLE ELEMENT WITH KRAB DOMAIN"/>
    <property type="match status" value="1"/>
</dbReference>
<dbReference type="Proteomes" id="UP000735302">
    <property type="component" value="Unassembled WGS sequence"/>
</dbReference>
<evidence type="ECO:0000256" key="2">
    <source>
        <dbReference type="SAM" id="MobiDB-lite"/>
    </source>
</evidence>
<dbReference type="Gene3D" id="3.30.420.10">
    <property type="entry name" value="Ribonuclease H-like superfamily/Ribonuclease H"/>
    <property type="match status" value="1"/>
</dbReference>
<reference evidence="4 5" key="1">
    <citation type="journal article" date="2021" name="Elife">
        <title>Chloroplast acquisition without the gene transfer in kleptoplastic sea slugs, Plakobranchus ocellatus.</title>
        <authorList>
            <person name="Maeda T."/>
            <person name="Takahashi S."/>
            <person name="Yoshida T."/>
            <person name="Shimamura S."/>
            <person name="Takaki Y."/>
            <person name="Nagai Y."/>
            <person name="Toyoda A."/>
            <person name="Suzuki Y."/>
            <person name="Arimoto A."/>
            <person name="Ishii H."/>
            <person name="Satoh N."/>
            <person name="Nishiyama T."/>
            <person name="Hasebe M."/>
            <person name="Maruyama T."/>
            <person name="Minagawa J."/>
            <person name="Obokata J."/>
            <person name="Shigenobu S."/>
        </authorList>
    </citation>
    <scope>NUCLEOTIDE SEQUENCE [LARGE SCALE GENOMIC DNA]</scope>
</reference>
<dbReference type="AlphaFoldDB" id="A0AAV4B896"/>
<sequence length="526" mass="59813">MAKNQHHPKWTKDQLALAIEEVKNGAAKRRTAEKYGIPWGTFSDKLSGRRQLQDKPKTVLSEEEEAEIVNFLKEMSVRGFGKTKNELLMVVKNYLDHKGRKTLWEQNMPSDKWFRLFRKRHTEIVFRKPQLLGKQRALVSKKDILDWFFNFSQVVKDIDASILLEPERICNCDESGFSLNALSGRVLSYLENKFVYQVGSEAKTLITALICCSATGHYTWPMLIYPGTQFRGIKPQEVFEQSFKGRSENGWINQNLFFEWLKLVFVPQTTHIKKPLLLLVDGHVSHQSLQTSSLCDENQIILYCLPPHSSHILQPLDVGVFKTMKAEWKLAVKRQNETEIVTKRTFAKTFKDAYERTVARPLCEKAFKSCGIYPFDPNSIEWSKVLPSNDEYSAPPPAQTQHPVTSTPVSTPPAACSTPTAMGSPAVSSTLSTTSCLLYTFSNSTTSCLLYTYSNSPTSCLLYTYSNSTISCLLYTYSNSNTSCLLYIFSNSTNSCLLYKKYSNYHSTPCCSGSLSEGKWFCYIHH</sequence>
<evidence type="ECO:0000313" key="4">
    <source>
        <dbReference type="EMBL" id="GFO19616.1"/>
    </source>
</evidence>
<dbReference type="InterPro" id="IPR004875">
    <property type="entry name" value="DDE_SF_endonuclease_dom"/>
</dbReference>
<gene>
    <name evidence="4" type="ORF">PoB_004612100</name>
</gene>
<name>A0AAV4B896_9GAST</name>
<evidence type="ECO:0000256" key="1">
    <source>
        <dbReference type="ARBA" id="ARBA00023125"/>
    </source>
</evidence>
<evidence type="ECO:0000313" key="5">
    <source>
        <dbReference type="Proteomes" id="UP000735302"/>
    </source>
</evidence>
<protein>
    <submittedName>
        <fullName evidence="4">Tigger transposable element-derived protein 6-like protein</fullName>
    </submittedName>
</protein>
<feature type="region of interest" description="Disordered" evidence="2">
    <location>
        <begin position="391"/>
        <end position="417"/>
    </location>
</feature>